<comment type="caution">
    <text evidence="1">The sequence shown here is derived from an EMBL/GenBank/DDBJ whole genome shotgun (WGS) entry which is preliminary data.</text>
</comment>
<evidence type="ECO:0000313" key="2">
    <source>
        <dbReference type="Proteomes" id="UP000307657"/>
    </source>
</evidence>
<accession>A0A4U0EJG5</accession>
<proteinExistence type="predicted"/>
<organism evidence="1 2">
    <name type="scientific">Pontimicrobium aquaticum</name>
    <dbReference type="NCBI Taxonomy" id="2565367"/>
    <lineage>
        <taxon>Bacteria</taxon>
        <taxon>Pseudomonadati</taxon>
        <taxon>Bacteroidota</taxon>
        <taxon>Flavobacteriia</taxon>
        <taxon>Flavobacteriales</taxon>
        <taxon>Flavobacteriaceae</taxon>
        <taxon>Pontimicrobium</taxon>
    </lineage>
</organism>
<protein>
    <submittedName>
        <fullName evidence="1">Uncharacterized protein</fullName>
    </submittedName>
</protein>
<evidence type="ECO:0000313" key="1">
    <source>
        <dbReference type="EMBL" id="TJY31593.1"/>
    </source>
</evidence>
<gene>
    <name evidence="1" type="ORF">E5167_15055</name>
</gene>
<dbReference type="AlphaFoldDB" id="A0A4U0EJG5"/>
<sequence>MSFSQNSSEFDIFQKIIDNEIGRGSLDIYLRCEKIKTFFDQNSFKEQTGIKVPENILDELEKNALESVDGIWNPELIKELNYASDFIKSEKCLTLKDAKSIFNKSGKRHSIILLSQPIFDSKFEHCVISISYSKYPGSAYGQTYFLKKVYGIWTVIVEYEQWMT</sequence>
<dbReference type="OrthoDB" id="1378216at2"/>
<dbReference type="RefSeq" id="WP_136844993.1">
    <property type="nucleotide sequence ID" value="NZ_SUPL01000014.1"/>
</dbReference>
<dbReference type="EMBL" id="SUPL01000014">
    <property type="protein sequence ID" value="TJY31593.1"/>
    <property type="molecule type" value="Genomic_DNA"/>
</dbReference>
<dbReference type="Proteomes" id="UP000307657">
    <property type="component" value="Unassembled WGS sequence"/>
</dbReference>
<keyword evidence="2" id="KW-1185">Reference proteome</keyword>
<reference evidence="1 2" key="1">
    <citation type="submission" date="2019-04" db="EMBL/GenBank/DDBJ databases">
        <title>Lacinutrix sp. nov., isolated from marine water.</title>
        <authorList>
            <person name="Kim W."/>
        </authorList>
    </citation>
    <scope>NUCLEOTIDE SEQUENCE [LARGE SCALE GENOMIC DNA]</scope>
    <source>
        <strain evidence="1 2">CAU 1491</strain>
    </source>
</reference>
<name>A0A4U0EJG5_9FLAO</name>